<accession>A0A200QJX3</accession>
<dbReference type="CDD" id="cd00167">
    <property type="entry name" value="SANT"/>
    <property type="match status" value="2"/>
</dbReference>
<evidence type="ECO:0000256" key="5">
    <source>
        <dbReference type="ARBA" id="ARBA00023163"/>
    </source>
</evidence>
<dbReference type="OMA" id="HRGEREC"/>
<gene>
    <name evidence="10" type="ORF">BVC80_6487g2</name>
</gene>
<dbReference type="Pfam" id="PF13921">
    <property type="entry name" value="Myb_DNA-bind_6"/>
    <property type="match status" value="1"/>
</dbReference>
<evidence type="ECO:0000313" key="10">
    <source>
        <dbReference type="EMBL" id="OVA10790.1"/>
    </source>
</evidence>
<dbReference type="Gene3D" id="1.10.10.60">
    <property type="entry name" value="Homeodomain-like"/>
    <property type="match status" value="2"/>
</dbReference>
<dbReference type="SMART" id="SM00717">
    <property type="entry name" value="SANT"/>
    <property type="match status" value="2"/>
</dbReference>
<evidence type="ECO:0000256" key="1">
    <source>
        <dbReference type="ARBA" id="ARBA00004123"/>
    </source>
</evidence>
<evidence type="ECO:0000256" key="2">
    <source>
        <dbReference type="ARBA" id="ARBA00022737"/>
    </source>
</evidence>
<dbReference type="EMBL" id="MVGT01001840">
    <property type="protein sequence ID" value="OVA10790.1"/>
    <property type="molecule type" value="Genomic_DNA"/>
</dbReference>
<keyword evidence="6" id="KW-0539">Nucleus</keyword>
<dbReference type="PANTHER" id="PTHR45614:SF259">
    <property type="entry name" value="MYB DOMAIN PROTEIN 89-RELATED"/>
    <property type="match status" value="1"/>
</dbReference>
<keyword evidence="4" id="KW-0238">DNA-binding</keyword>
<organism evidence="10 11">
    <name type="scientific">Macleaya cordata</name>
    <name type="common">Five-seeded plume-poppy</name>
    <name type="synonym">Bocconia cordata</name>
    <dbReference type="NCBI Taxonomy" id="56857"/>
    <lineage>
        <taxon>Eukaryota</taxon>
        <taxon>Viridiplantae</taxon>
        <taxon>Streptophyta</taxon>
        <taxon>Embryophyta</taxon>
        <taxon>Tracheophyta</taxon>
        <taxon>Spermatophyta</taxon>
        <taxon>Magnoliopsida</taxon>
        <taxon>Ranunculales</taxon>
        <taxon>Papaveraceae</taxon>
        <taxon>Papaveroideae</taxon>
        <taxon>Macleaya</taxon>
    </lineage>
</organism>
<reference evidence="10 11" key="1">
    <citation type="journal article" date="2017" name="Mol. Plant">
        <title>The Genome of Medicinal Plant Macleaya cordata Provides New Insights into Benzylisoquinoline Alkaloids Metabolism.</title>
        <authorList>
            <person name="Liu X."/>
            <person name="Liu Y."/>
            <person name="Huang P."/>
            <person name="Ma Y."/>
            <person name="Qing Z."/>
            <person name="Tang Q."/>
            <person name="Cao H."/>
            <person name="Cheng P."/>
            <person name="Zheng Y."/>
            <person name="Yuan Z."/>
            <person name="Zhou Y."/>
            <person name="Liu J."/>
            <person name="Tang Z."/>
            <person name="Zhuo Y."/>
            <person name="Zhang Y."/>
            <person name="Yu L."/>
            <person name="Huang J."/>
            <person name="Yang P."/>
            <person name="Peng Q."/>
            <person name="Zhang J."/>
            <person name="Jiang W."/>
            <person name="Zhang Z."/>
            <person name="Lin K."/>
            <person name="Ro D.K."/>
            <person name="Chen X."/>
            <person name="Xiong X."/>
            <person name="Shang Y."/>
            <person name="Huang S."/>
            <person name="Zeng J."/>
        </authorList>
    </citation>
    <scope>NUCLEOTIDE SEQUENCE [LARGE SCALE GENOMIC DNA]</scope>
    <source>
        <strain evidence="11">cv. BLH2017</strain>
        <tissue evidence="10">Root</tissue>
    </source>
</reference>
<feature type="region of interest" description="Disordered" evidence="7">
    <location>
        <begin position="1"/>
        <end position="51"/>
    </location>
</feature>
<feature type="compositionally biased region" description="Polar residues" evidence="7">
    <location>
        <begin position="1"/>
        <end position="15"/>
    </location>
</feature>
<comment type="subcellular location">
    <subcellularLocation>
        <location evidence="1">Nucleus</location>
    </subcellularLocation>
</comment>
<dbReference type="GO" id="GO:0000981">
    <property type="term" value="F:DNA-binding transcription factor activity, RNA polymerase II-specific"/>
    <property type="evidence" value="ECO:0007669"/>
    <property type="project" value="TreeGrafter"/>
</dbReference>
<dbReference type="OrthoDB" id="2143914at2759"/>
<dbReference type="InterPro" id="IPR001005">
    <property type="entry name" value="SANT/Myb"/>
</dbReference>
<feature type="domain" description="HTH myb-type" evidence="9">
    <location>
        <begin position="126"/>
        <end position="177"/>
    </location>
</feature>
<dbReference type="GO" id="GO:0000978">
    <property type="term" value="F:RNA polymerase II cis-regulatory region sequence-specific DNA binding"/>
    <property type="evidence" value="ECO:0007669"/>
    <property type="project" value="TreeGrafter"/>
</dbReference>
<dbReference type="GO" id="GO:0005634">
    <property type="term" value="C:nucleus"/>
    <property type="evidence" value="ECO:0007669"/>
    <property type="project" value="UniProtKB-SubCell"/>
</dbReference>
<sequence length="403" mass="44473">MSLQHLKSSTESSLDQGGFRGFTEINFLPPPPPPPPSLSAPSFGIPGSSGEKMCKSSELGFQVMGTPLKQQEKGWSFQTCEGRGINGFDGYFGNQKNGMGMNQTGQKQSEGDSFVDGKEHEGGQSNKLCARGHWRPAEDAKLKELVSQYGPQNWNLISEKLEGRSGKSCRLRWFNQLDPRINRRAFSEEEEERLLAAHSLYGNRWAMIARLFPGRTDNGVKNHWHVIMARKHREQSSICRRRKSSSPQALMKSTDMNMNTYQKNACSESTITSTKDESASTCTNLSLNSSATRVQPGFFTSFSPNQPYEMIQMGSNEENMVSFRNGSSQKLDVSNNGFYHPGSMMMGMGLDQSGNSDSNSEISATESVTKKRKTLYVDGEIDHNGGSGKSSVSFIDFLGVGAT</sequence>
<comment type="caution">
    <text evidence="10">The sequence shown here is derived from an EMBL/GenBank/DDBJ whole genome shotgun (WGS) entry which is preliminary data.</text>
</comment>
<dbReference type="AlphaFoldDB" id="A0A200QJX3"/>
<feature type="domain" description="Myb-like" evidence="8">
    <location>
        <begin position="178"/>
        <end position="228"/>
    </location>
</feature>
<protein>
    <submittedName>
        <fullName evidence="10">SANT/Myb domain</fullName>
    </submittedName>
</protein>
<keyword evidence="3" id="KW-0805">Transcription regulation</keyword>
<keyword evidence="2" id="KW-0677">Repeat</keyword>
<evidence type="ECO:0000256" key="3">
    <source>
        <dbReference type="ARBA" id="ARBA00023015"/>
    </source>
</evidence>
<dbReference type="PANTHER" id="PTHR45614">
    <property type="entry name" value="MYB PROTEIN-RELATED"/>
    <property type="match status" value="1"/>
</dbReference>
<dbReference type="PROSITE" id="PS50090">
    <property type="entry name" value="MYB_LIKE"/>
    <property type="match status" value="2"/>
</dbReference>
<evidence type="ECO:0000313" key="11">
    <source>
        <dbReference type="Proteomes" id="UP000195402"/>
    </source>
</evidence>
<dbReference type="InterPro" id="IPR050560">
    <property type="entry name" value="MYB_TF"/>
</dbReference>
<evidence type="ECO:0000256" key="6">
    <source>
        <dbReference type="ARBA" id="ARBA00023242"/>
    </source>
</evidence>
<feature type="domain" description="HTH myb-type" evidence="9">
    <location>
        <begin position="178"/>
        <end position="232"/>
    </location>
</feature>
<evidence type="ECO:0000256" key="4">
    <source>
        <dbReference type="ARBA" id="ARBA00023125"/>
    </source>
</evidence>
<dbReference type="SUPFAM" id="SSF46689">
    <property type="entry name" value="Homeodomain-like"/>
    <property type="match status" value="1"/>
</dbReference>
<proteinExistence type="predicted"/>
<feature type="domain" description="Myb-like" evidence="8">
    <location>
        <begin position="131"/>
        <end position="177"/>
    </location>
</feature>
<dbReference type="PROSITE" id="PS51294">
    <property type="entry name" value="HTH_MYB"/>
    <property type="match status" value="2"/>
</dbReference>
<dbReference type="FunFam" id="1.10.10.60:FF:000060">
    <property type="entry name" value="MYB transcription factor"/>
    <property type="match status" value="1"/>
</dbReference>
<keyword evidence="5" id="KW-0804">Transcription</keyword>
<keyword evidence="11" id="KW-1185">Reference proteome</keyword>
<evidence type="ECO:0000256" key="7">
    <source>
        <dbReference type="SAM" id="MobiDB-lite"/>
    </source>
</evidence>
<feature type="region of interest" description="Disordered" evidence="7">
    <location>
        <begin position="100"/>
        <end position="128"/>
    </location>
</feature>
<dbReference type="InterPro" id="IPR009057">
    <property type="entry name" value="Homeodomain-like_sf"/>
</dbReference>
<dbReference type="Proteomes" id="UP000195402">
    <property type="component" value="Unassembled WGS sequence"/>
</dbReference>
<name>A0A200QJX3_MACCD</name>
<evidence type="ECO:0000259" key="8">
    <source>
        <dbReference type="PROSITE" id="PS50090"/>
    </source>
</evidence>
<evidence type="ECO:0000259" key="9">
    <source>
        <dbReference type="PROSITE" id="PS51294"/>
    </source>
</evidence>
<feature type="compositionally biased region" description="Pro residues" evidence="7">
    <location>
        <begin position="28"/>
        <end position="38"/>
    </location>
</feature>
<dbReference type="InterPro" id="IPR017930">
    <property type="entry name" value="Myb_dom"/>
</dbReference>
<dbReference type="InParanoid" id="A0A200QJX3"/>